<dbReference type="RefSeq" id="WP_034588454.1">
    <property type="nucleotide sequence ID" value="NZ_JRPE02000006.1"/>
</dbReference>
<sequence length="463" mass="54386">MCKPIILLDRDGNLLEYILKHTSFNIVVLVCEFNTKTNTLLESHPHRITHTLNYLNLLEIQHCTHIDYNLIKQMKFIQIDIETMLHRVILNNPIAKDMYYQYLSFFAEIFETYQIAFVLNAEMILATPHHLIPFGLAKLRNIPSYTLEELYGRVALFYYNTRENLAFDTFNKPKYPIKEQCFYLYNTHATNPNTTLKDRVKALFYKIGGAMLVEFISCMKNLSFKRRFLNLEYNYFQKFYSLLKHKQMHRYYKRHSHTPDLNENFIYFNLHLEPEAAIIGRAPLEAQLTLIKMTANALPKGWKLYVKEHPHQLLMNDSLTDYFLHNITFFKNIEFYKHIALVPNTILVSLQVSSKDLIAHSKAIATFNGTVCLESIAFQKPIIMFDSDSSPYRFLSNTLHIFSYQDLQEAIEKIQKGFPYKLDENEEFAKLDLYISNITSPHFYDNLLATITKHSSSVSQGEI</sequence>
<accession>A0A4U8SZC7</accession>
<gene>
    <name evidence="1" type="ORF">LS74_005075</name>
</gene>
<dbReference type="EMBL" id="JRPE02000006">
    <property type="protein sequence ID" value="TLD92420.1"/>
    <property type="molecule type" value="Genomic_DNA"/>
</dbReference>
<evidence type="ECO:0000313" key="1">
    <source>
        <dbReference type="EMBL" id="TLD92420.1"/>
    </source>
</evidence>
<comment type="caution">
    <text evidence="1">The sequence shown here is derived from an EMBL/GenBank/DDBJ whole genome shotgun (WGS) entry which is preliminary data.</text>
</comment>
<evidence type="ECO:0008006" key="3">
    <source>
        <dbReference type="Google" id="ProtNLM"/>
    </source>
</evidence>
<keyword evidence="2" id="KW-1185">Reference proteome</keyword>
<dbReference type="Gene3D" id="3.40.50.12580">
    <property type="match status" value="1"/>
</dbReference>
<reference evidence="1 2" key="1">
    <citation type="journal article" date="2014" name="Genome Announc.">
        <title>Draft genome sequences of eight enterohepatic helicobacter species isolated from both laboratory and wild rodents.</title>
        <authorList>
            <person name="Sheh A."/>
            <person name="Shen Z."/>
            <person name="Fox J.G."/>
        </authorList>
    </citation>
    <scope>NUCLEOTIDE SEQUENCE [LARGE SCALE GENOMIC DNA]</scope>
    <source>
        <strain evidence="1 2">MIT 96-1001</strain>
    </source>
</reference>
<name>A0A4U8SZC7_9HELI</name>
<proteinExistence type="predicted"/>
<organism evidence="1 2">
    <name type="scientific">Helicobacter magdeburgensis</name>
    <dbReference type="NCBI Taxonomy" id="471858"/>
    <lineage>
        <taxon>Bacteria</taxon>
        <taxon>Pseudomonadati</taxon>
        <taxon>Campylobacterota</taxon>
        <taxon>Epsilonproteobacteria</taxon>
        <taxon>Campylobacterales</taxon>
        <taxon>Helicobacteraceae</taxon>
        <taxon>Helicobacter</taxon>
    </lineage>
</organism>
<dbReference type="Proteomes" id="UP000029921">
    <property type="component" value="Unassembled WGS sequence"/>
</dbReference>
<dbReference type="AlphaFoldDB" id="A0A4U8SZC7"/>
<protein>
    <recommendedName>
        <fullName evidence="3">Capsular biosynthesis protein</fullName>
    </recommendedName>
</protein>
<dbReference type="InterPro" id="IPR043148">
    <property type="entry name" value="TagF_C"/>
</dbReference>
<evidence type="ECO:0000313" key="2">
    <source>
        <dbReference type="Proteomes" id="UP000029921"/>
    </source>
</evidence>